<feature type="transmembrane region" description="Helical" evidence="1">
    <location>
        <begin position="7"/>
        <end position="26"/>
    </location>
</feature>
<evidence type="ECO:0000313" key="3">
    <source>
        <dbReference type="Proteomes" id="UP000024635"/>
    </source>
</evidence>
<evidence type="ECO:0000313" key="2">
    <source>
        <dbReference type="EMBL" id="EYB96874.1"/>
    </source>
</evidence>
<dbReference type="OrthoDB" id="10437470at2759"/>
<dbReference type="Proteomes" id="UP000024635">
    <property type="component" value="Unassembled WGS sequence"/>
</dbReference>
<reference evidence="3" key="1">
    <citation type="journal article" date="2015" name="Nat. Genet.">
        <title>The genome and transcriptome of the zoonotic hookworm Ancylostoma ceylanicum identify infection-specific gene families.</title>
        <authorList>
            <person name="Schwarz E.M."/>
            <person name="Hu Y."/>
            <person name="Antoshechkin I."/>
            <person name="Miller M.M."/>
            <person name="Sternberg P.W."/>
            <person name="Aroian R.V."/>
        </authorList>
    </citation>
    <scope>NUCLEOTIDE SEQUENCE</scope>
    <source>
        <strain evidence="3">HY135</strain>
    </source>
</reference>
<keyword evidence="1" id="KW-1133">Transmembrane helix</keyword>
<proteinExistence type="predicted"/>
<dbReference type="EMBL" id="JARK01001482">
    <property type="protein sequence ID" value="EYB96874.1"/>
    <property type="molecule type" value="Genomic_DNA"/>
</dbReference>
<feature type="transmembrane region" description="Helical" evidence="1">
    <location>
        <begin position="105"/>
        <end position="125"/>
    </location>
</feature>
<keyword evidence="3" id="KW-1185">Reference proteome</keyword>
<keyword evidence="1" id="KW-0812">Transmembrane</keyword>
<feature type="transmembrane region" description="Helical" evidence="1">
    <location>
        <begin position="73"/>
        <end position="90"/>
    </location>
</feature>
<evidence type="ECO:0000256" key="1">
    <source>
        <dbReference type="SAM" id="Phobius"/>
    </source>
</evidence>
<sequence length="162" mass="18055">MERSPSLCAISLGYCIIVIFIVVHDLGFNCLMLKYSEVPVKIVEWFFAGVILAISTLADILIAFALLKQRKTLVLSFTNGISTLYLYTFGADSAQIPWIDHIPKLLDLLLALIYTLAIALINNVVRAELMDFIRCRTSKVNLIQSTAVVTQITTRKATAWTS</sequence>
<name>A0A016T2R3_9BILA</name>
<gene>
    <name evidence="2" type="primary">Acey_s0146.g2552</name>
    <name evidence="2" type="ORF">Y032_0146g2552</name>
</gene>
<comment type="caution">
    <text evidence="2">The sequence shown here is derived from an EMBL/GenBank/DDBJ whole genome shotgun (WGS) entry which is preliminary data.</text>
</comment>
<organism evidence="2 3">
    <name type="scientific">Ancylostoma ceylanicum</name>
    <dbReference type="NCBI Taxonomy" id="53326"/>
    <lineage>
        <taxon>Eukaryota</taxon>
        <taxon>Metazoa</taxon>
        <taxon>Ecdysozoa</taxon>
        <taxon>Nematoda</taxon>
        <taxon>Chromadorea</taxon>
        <taxon>Rhabditida</taxon>
        <taxon>Rhabditina</taxon>
        <taxon>Rhabditomorpha</taxon>
        <taxon>Strongyloidea</taxon>
        <taxon>Ancylostomatidae</taxon>
        <taxon>Ancylostomatinae</taxon>
        <taxon>Ancylostoma</taxon>
    </lineage>
</organism>
<keyword evidence="1" id="KW-0472">Membrane</keyword>
<dbReference type="AlphaFoldDB" id="A0A016T2R3"/>
<protein>
    <recommendedName>
        <fullName evidence="4">7TM GPCR serpentine receptor class x (Srx) domain-containing protein</fullName>
    </recommendedName>
</protein>
<evidence type="ECO:0008006" key="4">
    <source>
        <dbReference type="Google" id="ProtNLM"/>
    </source>
</evidence>
<accession>A0A016T2R3</accession>
<feature type="transmembrane region" description="Helical" evidence="1">
    <location>
        <begin position="46"/>
        <end position="66"/>
    </location>
</feature>